<feature type="zinc finger region" description="C3H1-type" evidence="6">
    <location>
        <begin position="186"/>
        <end position="214"/>
    </location>
</feature>
<feature type="region of interest" description="Disordered" evidence="7">
    <location>
        <begin position="1"/>
        <end position="74"/>
    </location>
</feature>
<dbReference type="PANTHER" id="PTHR12547">
    <property type="entry name" value="CCCH ZINC FINGER/TIS11-RELATED"/>
    <property type="match status" value="1"/>
</dbReference>
<evidence type="ECO:0000256" key="6">
    <source>
        <dbReference type="PROSITE-ProRule" id="PRU00723"/>
    </source>
</evidence>
<evidence type="ECO:0000256" key="5">
    <source>
        <dbReference type="ARBA" id="ARBA00023125"/>
    </source>
</evidence>
<dbReference type="AlphaFoldDB" id="A0AAQ3KFC8"/>
<dbReference type="Proteomes" id="UP001327560">
    <property type="component" value="Chromosome 4"/>
</dbReference>
<evidence type="ECO:0000256" key="7">
    <source>
        <dbReference type="SAM" id="MobiDB-lite"/>
    </source>
</evidence>
<accession>A0AAQ3KFC8</accession>
<dbReference type="EMBL" id="CP136893">
    <property type="protein sequence ID" value="WOL06305.1"/>
    <property type="molecule type" value="Genomic_DNA"/>
</dbReference>
<dbReference type="Pfam" id="PF00642">
    <property type="entry name" value="zf-CCCH"/>
    <property type="match status" value="2"/>
</dbReference>
<keyword evidence="1 6" id="KW-0479">Metal-binding</keyword>
<dbReference type="SMART" id="SM00356">
    <property type="entry name" value="ZnF_C3H1"/>
    <property type="match status" value="2"/>
</dbReference>
<dbReference type="GO" id="GO:0006355">
    <property type="term" value="P:regulation of DNA-templated transcription"/>
    <property type="evidence" value="ECO:0007669"/>
    <property type="project" value="UniProtKB-ARBA"/>
</dbReference>
<proteinExistence type="predicted"/>
<dbReference type="InterPro" id="IPR045877">
    <property type="entry name" value="ZFP36-like"/>
</dbReference>
<sequence>MDYGGGAAYPGSDTITIIPDASPPPFPSAGNHHPVSSRDPSDGRQSRAGSDHLQGKRGRNNSQGDPQRNAVSKASIGRMFYKTKLCPRFRTNSCPFVNNCNYAHGIQELRKPPPNWQDIVASQDEGSERRQVPTPTSSSFVICVDQSEPYAAAEGVAFLHDEQSKTREKEAINLSGGGGLKSSNWRTTTRACSKWETTGYCPFGSKCRFVHEIRDASLAIPDTKRGKLTNPPTETCVAAPKTPGAAALKVQEKESIKKWKGPINKISKIYGDWIDDFE</sequence>
<feature type="compositionally biased region" description="Polar residues" evidence="7">
    <location>
        <begin position="60"/>
        <end position="72"/>
    </location>
</feature>
<evidence type="ECO:0000313" key="9">
    <source>
        <dbReference type="EMBL" id="WOL06305.1"/>
    </source>
</evidence>
<evidence type="ECO:0000313" key="10">
    <source>
        <dbReference type="Proteomes" id="UP001327560"/>
    </source>
</evidence>
<keyword evidence="10" id="KW-1185">Reference proteome</keyword>
<organism evidence="9 10">
    <name type="scientific">Canna indica</name>
    <name type="common">Indian-shot</name>
    <dbReference type="NCBI Taxonomy" id="4628"/>
    <lineage>
        <taxon>Eukaryota</taxon>
        <taxon>Viridiplantae</taxon>
        <taxon>Streptophyta</taxon>
        <taxon>Embryophyta</taxon>
        <taxon>Tracheophyta</taxon>
        <taxon>Spermatophyta</taxon>
        <taxon>Magnoliopsida</taxon>
        <taxon>Liliopsida</taxon>
        <taxon>Zingiberales</taxon>
        <taxon>Cannaceae</taxon>
        <taxon>Canna</taxon>
    </lineage>
</organism>
<dbReference type="PANTHER" id="PTHR12547:SF156">
    <property type="entry name" value="ZINC FINGER CCCH DOMAIN-CONTAINING PROTEIN 12"/>
    <property type="match status" value="1"/>
</dbReference>
<evidence type="ECO:0000259" key="8">
    <source>
        <dbReference type="PROSITE" id="PS50103"/>
    </source>
</evidence>
<dbReference type="Gene3D" id="4.10.1000.10">
    <property type="entry name" value="Zinc finger, CCCH-type"/>
    <property type="match status" value="2"/>
</dbReference>
<keyword evidence="4 6" id="KW-0862">Zinc</keyword>
<evidence type="ECO:0000256" key="1">
    <source>
        <dbReference type="ARBA" id="ARBA00022723"/>
    </source>
</evidence>
<feature type="domain" description="C3H1-type" evidence="8">
    <location>
        <begin position="186"/>
        <end position="214"/>
    </location>
</feature>
<dbReference type="GO" id="GO:0008270">
    <property type="term" value="F:zinc ion binding"/>
    <property type="evidence" value="ECO:0007669"/>
    <property type="project" value="UniProtKB-KW"/>
</dbReference>
<keyword evidence="5" id="KW-0238">DNA-binding</keyword>
<name>A0AAQ3KFC8_9LILI</name>
<evidence type="ECO:0000256" key="4">
    <source>
        <dbReference type="ARBA" id="ARBA00022833"/>
    </source>
</evidence>
<dbReference type="SUPFAM" id="SSF90229">
    <property type="entry name" value="CCCH zinc finger"/>
    <property type="match status" value="2"/>
</dbReference>
<dbReference type="GO" id="GO:0003677">
    <property type="term" value="F:DNA binding"/>
    <property type="evidence" value="ECO:0007669"/>
    <property type="project" value="UniProtKB-KW"/>
</dbReference>
<evidence type="ECO:0000256" key="2">
    <source>
        <dbReference type="ARBA" id="ARBA00022737"/>
    </source>
</evidence>
<feature type="zinc finger region" description="C3H1-type" evidence="6">
    <location>
        <begin position="80"/>
        <end position="107"/>
    </location>
</feature>
<dbReference type="InterPro" id="IPR036855">
    <property type="entry name" value="Znf_CCCH_sf"/>
</dbReference>
<reference evidence="9 10" key="1">
    <citation type="submission" date="2023-10" db="EMBL/GenBank/DDBJ databases">
        <title>Chromosome-scale genome assembly provides insights into flower coloration mechanisms of Canna indica.</title>
        <authorList>
            <person name="Li C."/>
        </authorList>
    </citation>
    <scope>NUCLEOTIDE SEQUENCE [LARGE SCALE GENOMIC DNA]</scope>
    <source>
        <tissue evidence="9">Flower</tissue>
    </source>
</reference>
<dbReference type="FunFam" id="4.10.1000.10:FF:000016">
    <property type="entry name" value="Zinc finger CCCH domain-containing protein"/>
    <property type="match status" value="1"/>
</dbReference>
<protein>
    <submittedName>
        <fullName evidence="9">Zinc finger CCCH domain-containing protein 56</fullName>
    </submittedName>
</protein>
<dbReference type="GO" id="GO:0003729">
    <property type="term" value="F:mRNA binding"/>
    <property type="evidence" value="ECO:0007669"/>
    <property type="project" value="InterPro"/>
</dbReference>
<dbReference type="PROSITE" id="PS50103">
    <property type="entry name" value="ZF_C3H1"/>
    <property type="match status" value="2"/>
</dbReference>
<evidence type="ECO:0000256" key="3">
    <source>
        <dbReference type="ARBA" id="ARBA00022771"/>
    </source>
</evidence>
<keyword evidence="2" id="KW-0677">Repeat</keyword>
<gene>
    <name evidence="9" type="ORF">Cni_G15037</name>
</gene>
<dbReference type="InterPro" id="IPR000571">
    <property type="entry name" value="Znf_CCCH"/>
</dbReference>
<keyword evidence="3 6" id="KW-0863">Zinc-finger</keyword>
<feature type="compositionally biased region" description="Basic and acidic residues" evidence="7">
    <location>
        <begin position="39"/>
        <end position="54"/>
    </location>
</feature>
<feature type="domain" description="C3H1-type" evidence="8">
    <location>
        <begin position="80"/>
        <end position="107"/>
    </location>
</feature>